<organism evidence="3">
    <name type="scientific">Arundo donax</name>
    <name type="common">Giant reed</name>
    <name type="synonym">Donax arundinaceus</name>
    <dbReference type="NCBI Taxonomy" id="35708"/>
    <lineage>
        <taxon>Eukaryota</taxon>
        <taxon>Viridiplantae</taxon>
        <taxon>Streptophyta</taxon>
        <taxon>Embryophyta</taxon>
        <taxon>Tracheophyta</taxon>
        <taxon>Spermatophyta</taxon>
        <taxon>Magnoliopsida</taxon>
        <taxon>Liliopsida</taxon>
        <taxon>Poales</taxon>
        <taxon>Poaceae</taxon>
        <taxon>PACMAD clade</taxon>
        <taxon>Arundinoideae</taxon>
        <taxon>Arundineae</taxon>
        <taxon>Arundo</taxon>
    </lineage>
</organism>
<dbReference type="PANTHER" id="PTHR47186:SF3">
    <property type="entry name" value="OS09G0267800 PROTEIN"/>
    <property type="match status" value="1"/>
</dbReference>
<dbReference type="Gene3D" id="3.80.10.10">
    <property type="entry name" value="Ribonuclease Inhibitor"/>
    <property type="match status" value="1"/>
</dbReference>
<evidence type="ECO:0000259" key="2">
    <source>
        <dbReference type="Pfam" id="PF23598"/>
    </source>
</evidence>
<sequence>MQLPRQICGLQHLETLIIDGQLSLLPDDIVHLPALTYLKVSVCIAYPDGISNMKSLRTLGYFEPSKQSVDNVRALGELLNLRELDICIFSDSFPTMETHKDALLSSIEKLINCSLRRLTVLVLDSTMTSYYIDGWNSLCLSGSHLEQLHLHFPFPRLPLWVGQLSTLSSLEIRVDKLCEDDIAVLAGLPALARLVLWALHVPEEGIVFDSSTAFRALGYLESPQAGLIFRAGAMPKVETLRLLLGVHEVKTCGVRLAGIEHLPNLKMVAIGLGYSRVRSEESEVPIIEAAIRSFFDEHYPGRPTIHITNYLYMYDD</sequence>
<proteinExistence type="predicted"/>
<reference evidence="3" key="2">
    <citation type="journal article" date="2015" name="Data Brief">
        <title>Shoot transcriptome of the giant reed, Arundo donax.</title>
        <authorList>
            <person name="Barrero R.A."/>
            <person name="Guerrero F.D."/>
            <person name="Moolhuijzen P."/>
            <person name="Goolsby J.A."/>
            <person name="Tidwell J."/>
            <person name="Bellgard S.E."/>
            <person name="Bellgard M.I."/>
        </authorList>
    </citation>
    <scope>NUCLEOTIDE SEQUENCE</scope>
    <source>
        <tissue evidence="3">Shoot tissue taken approximately 20 cm above the soil surface</tissue>
    </source>
</reference>
<protein>
    <recommendedName>
        <fullName evidence="2">Disease resistance R13L4/SHOC-2-like LRR domain-containing protein</fullName>
    </recommendedName>
</protein>
<feature type="domain" description="Disease resistance R13L4/SHOC-2-like LRR" evidence="2">
    <location>
        <begin position="2"/>
        <end position="305"/>
    </location>
</feature>
<dbReference type="PANTHER" id="PTHR47186">
    <property type="entry name" value="LEUCINE-RICH REPEAT-CONTAINING PROTEIN 57"/>
    <property type="match status" value="1"/>
</dbReference>
<dbReference type="EMBL" id="GBRH01215057">
    <property type="protein sequence ID" value="JAD82838.1"/>
    <property type="molecule type" value="Transcribed_RNA"/>
</dbReference>
<dbReference type="Pfam" id="PF23598">
    <property type="entry name" value="LRR_14"/>
    <property type="match status" value="1"/>
</dbReference>
<accession>A0A0A9D818</accession>
<evidence type="ECO:0000313" key="3">
    <source>
        <dbReference type="EMBL" id="JAD82838.1"/>
    </source>
</evidence>
<dbReference type="AlphaFoldDB" id="A0A0A9D818"/>
<keyword evidence="1" id="KW-0677">Repeat</keyword>
<reference evidence="3" key="1">
    <citation type="submission" date="2014-09" db="EMBL/GenBank/DDBJ databases">
        <authorList>
            <person name="Magalhaes I.L.F."/>
            <person name="Oliveira U."/>
            <person name="Santos F.R."/>
            <person name="Vidigal T.H.D.A."/>
            <person name="Brescovit A.D."/>
            <person name="Santos A.J."/>
        </authorList>
    </citation>
    <scope>NUCLEOTIDE SEQUENCE</scope>
    <source>
        <tissue evidence="3">Shoot tissue taken approximately 20 cm above the soil surface</tissue>
    </source>
</reference>
<dbReference type="InterPro" id="IPR032675">
    <property type="entry name" value="LRR_dom_sf"/>
</dbReference>
<dbReference type="SUPFAM" id="SSF52058">
    <property type="entry name" value="L domain-like"/>
    <property type="match status" value="1"/>
</dbReference>
<dbReference type="InterPro" id="IPR055414">
    <property type="entry name" value="LRR_R13L4/SHOC2-like"/>
</dbReference>
<evidence type="ECO:0000256" key="1">
    <source>
        <dbReference type="ARBA" id="ARBA00022737"/>
    </source>
</evidence>
<name>A0A0A9D818_ARUDO</name>